<reference evidence="3" key="1">
    <citation type="submission" date="2021-04" db="EMBL/GenBank/DDBJ databases">
        <title>Phycicoccus avicenniae sp. nov., a novel endophytic actinomycetes isolated from branch of Avicennia mariana.</title>
        <authorList>
            <person name="Tuo L."/>
        </authorList>
    </citation>
    <scope>NUCLEOTIDE SEQUENCE</scope>
    <source>
        <strain evidence="3">BSK3Z-2</strain>
    </source>
</reference>
<dbReference type="InterPro" id="IPR006158">
    <property type="entry name" value="Cobalamin-bd"/>
</dbReference>
<feature type="domain" description="B12-binding" evidence="2">
    <location>
        <begin position="93"/>
        <end position="215"/>
    </location>
</feature>
<protein>
    <submittedName>
        <fullName evidence="3">B12-binding domain-containing protein</fullName>
    </submittedName>
</protein>
<comment type="caution">
    <text evidence="3">The sequence shown here is derived from an EMBL/GenBank/DDBJ whole genome shotgun (WGS) entry which is preliminary data.</text>
</comment>
<keyword evidence="4" id="KW-1185">Reference proteome</keyword>
<evidence type="ECO:0000256" key="1">
    <source>
        <dbReference type="SAM" id="MobiDB-lite"/>
    </source>
</evidence>
<dbReference type="Pfam" id="PF02607">
    <property type="entry name" value="B12-binding_2"/>
    <property type="match status" value="1"/>
</dbReference>
<dbReference type="GO" id="GO:0031419">
    <property type="term" value="F:cobalamin binding"/>
    <property type="evidence" value="ECO:0007669"/>
    <property type="project" value="InterPro"/>
</dbReference>
<dbReference type="EMBL" id="JAGSNF010000017">
    <property type="protein sequence ID" value="MBR7744043.1"/>
    <property type="molecule type" value="Genomic_DNA"/>
</dbReference>
<feature type="region of interest" description="Disordered" evidence="1">
    <location>
        <begin position="212"/>
        <end position="233"/>
    </location>
</feature>
<dbReference type="RefSeq" id="WP_211603367.1">
    <property type="nucleotide sequence ID" value="NZ_JAGSNF010000017.1"/>
</dbReference>
<dbReference type="SUPFAM" id="SSF52242">
    <property type="entry name" value="Cobalamin (vitamin B12)-binding domain"/>
    <property type="match status" value="1"/>
</dbReference>
<dbReference type="InterPro" id="IPR003759">
    <property type="entry name" value="Cbl-bd_cap"/>
</dbReference>
<evidence type="ECO:0000313" key="3">
    <source>
        <dbReference type="EMBL" id="MBR7744043.1"/>
    </source>
</evidence>
<dbReference type="InterPro" id="IPR036594">
    <property type="entry name" value="Meth_synthase_dom"/>
</dbReference>
<dbReference type="PROSITE" id="PS51332">
    <property type="entry name" value="B12_BINDING"/>
    <property type="match status" value="1"/>
</dbReference>
<dbReference type="Gene3D" id="1.10.1240.10">
    <property type="entry name" value="Methionine synthase domain"/>
    <property type="match status" value="1"/>
</dbReference>
<organism evidence="3 4">
    <name type="scientific">Phycicoccus avicenniae</name>
    <dbReference type="NCBI Taxonomy" id="2828860"/>
    <lineage>
        <taxon>Bacteria</taxon>
        <taxon>Bacillati</taxon>
        <taxon>Actinomycetota</taxon>
        <taxon>Actinomycetes</taxon>
        <taxon>Micrococcales</taxon>
        <taxon>Intrasporangiaceae</taxon>
        <taxon>Phycicoccus</taxon>
    </lineage>
</organism>
<dbReference type="Proteomes" id="UP000677016">
    <property type="component" value="Unassembled WGS sequence"/>
</dbReference>
<dbReference type="AlphaFoldDB" id="A0A941D8W5"/>
<dbReference type="Gene3D" id="3.40.50.280">
    <property type="entry name" value="Cobalamin-binding domain"/>
    <property type="match status" value="1"/>
</dbReference>
<dbReference type="InterPro" id="IPR036724">
    <property type="entry name" value="Cobalamin-bd_sf"/>
</dbReference>
<accession>A0A941D8W5</accession>
<sequence length="233" mass="24604">MSQDTTIDLDDARRRVMEATAALDGSTVRDVLLDTLLVAGVDATVVQVMMPVLKQVGDDWESGRLGVVHEHFVSSAFRGVLGELRLPVEGDQARTVVLACPPRELHDLPLELFGAMLHARWWRVVSLGANSPMTAIAEAARFTNAHAVVVAGVRRTAFEARIPSLTRLARSTPLFIAGEGTKNLGSPPPGATVLSDDLVEAAETVDGLREEAVGTPDAPTVPVAGQDTGSAVG</sequence>
<evidence type="ECO:0000259" key="2">
    <source>
        <dbReference type="PROSITE" id="PS51332"/>
    </source>
</evidence>
<name>A0A941D8W5_9MICO</name>
<gene>
    <name evidence="3" type="ORF">KC207_12150</name>
</gene>
<evidence type="ECO:0000313" key="4">
    <source>
        <dbReference type="Proteomes" id="UP000677016"/>
    </source>
</evidence>
<proteinExistence type="predicted"/>
<dbReference type="GO" id="GO:0046872">
    <property type="term" value="F:metal ion binding"/>
    <property type="evidence" value="ECO:0007669"/>
    <property type="project" value="InterPro"/>
</dbReference>